<gene>
    <name evidence="2" type="ORF">DRJ20_02040</name>
</gene>
<sequence>MIMMREKSKRGISPVIAVLLLIVIAVAASVITYSWITWFLTVQQQQAASMIRIEEVDLSGLNSDPSIIKIYVRNIGTVKVTVDAVYVNKTRWTSDPVTINPGELGEVMAIKPTLVPTPVSGHAIVIKVTTKAGTFDSYRVIVP</sequence>
<feature type="transmembrane region" description="Helical" evidence="1">
    <location>
        <begin position="12"/>
        <end position="36"/>
    </location>
</feature>
<dbReference type="EMBL" id="QMQZ01000051">
    <property type="protein sequence ID" value="RLE51517.1"/>
    <property type="molecule type" value="Genomic_DNA"/>
</dbReference>
<organism evidence="2 3">
    <name type="scientific">Thermoproteota archaeon</name>
    <dbReference type="NCBI Taxonomy" id="2056631"/>
    <lineage>
        <taxon>Archaea</taxon>
        <taxon>Thermoproteota</taxon>
    </lineage>
</organism>
<keyword evidence="1" id="KW-0812">Transmembrane</keyword>
<evidence type="ECO:0008006" key="4">
    <source>
        <dbReference type="Google" id="ProtNLM"/>
    </source>
</evidence>
<keyword evidence="1" id="KW-1133">Transmembrane helix</keyword>
<dbReference type="NCBIfam" id="TIGR02537">
    <property type="entry name" value="arch_flag_Nterm"/>
    <property type="match status" value="1"/>
</dbReference>
<evidence type="ECO:0000313" key="2">
    <source>
        <dbReference type="EMBL" id="RLE51517.1"/>
    </source>
</evidence>
<protein>
    <recommendedName>
        <fullName evidence="4">Archaeal Type IV pilin N-terminal domain-containing protein</fullName>
    </recommendedName>
</protein>
<evidence type="ECO:0000313" key="3">
    <source>
        <dbReference type="Proteomes" id="UP000268446"/>
    </source>
</evidence>
<keyword evidence="1" id="KW-0472">Membrane</keyword>
<comment type="caution">
    <text evidence="2">The sequence shown here is derived from an EMBL/GenBank/DDBJ whole genome shotgun (WGS) entry which is preliminary data.</text>
</comment>
<proteinExistence type="predicted"/>
<dbReference type="Proteomes" id="UP000268446">
    <property type="component" value="Unassembled WGS sequence"/>
</dbReference>
<evidence type="ECO:0000256" key="1">
    <source>
        <dbReference type="SAM" id="Phobius"/>
    </source>
</evidence>
<accession>A0A497EWD5</accession>
<name>A0A497EWD5_9CREN</name>
<dbReference type="AlphaFoldDB" id="A0A497EWD5"/>
<reference evidence="2 3" key="1">
    <citation type="submission" date="2018-06" db="EMBL/GenBank/DDBJ databases">
        <title>Extensive metabolic versatility and redundancy in microbially diverse, dynamic hydrothermal sediments.</title>
        <authorList>
            <person name="Dombrowski N."/>
            <person name="Teske A."/>
            <person name="Baker B.J."/>
        </authorList>
    </citation>
    <scope>NUCLEOTIDE SEQUENCE [LARGE SCALE GENOMIC DNA]</scope>
    <source>
        <strain evidence="2">B29_G17</strain>
    </source>
</reference>
<dbReference type="InterPro" id="IPR013373">
    <property type="entry name" value="Flagellin/pilin_N_arc"/>
</dbReference>